<dbReference type="PANTHER" id="PTHR35526">
    <property type="entry name" value="ANTI-SIGMA-F FACTOR RSBW-RELATED"/>
    <property type="match status" value="1"/>
</dbReference>
<evidence type="ECO:0000256" key="1">
    <source>
        <dbReference type="ARBA" id="ARBA00022527"/>
    </source>
</evidence>
<accession>A0ABV9Y1N1</accession>
<feature type="domain" description="Histidine kinase/HSP90-like ATPase" evidence="2">
    <location>
        <begin position="14"/>
        <end position="124"/>
    </location>
</feature>
<dbReference type="CDD" id="cd16936">
    <property type="entry name" value="HATPase_RsbW-like"/>
    <property type="match status" value="1"/>
</dbReference>
<dbReference type="InterPro" id="IPR036890">
    <property type="entry name" value="HATPase_C_sf"/>
</dbReference>
<evidence type="ECO:0000313" key="3">
    <source>
        <dbReference type="EMBL" id="MFC5056316.1"/>
    </source>
</evidence>
<comment type="caution">
    <text evidence="3">The sequence shown here is derived from an EMBL/GenBank/DDBJ whole genome shotgun (WGS) entry which is preliminary data.</text>
</comment>
<keyword evidence="3" id="KW-0547">Nucleotide-binding</keyword>
<keyword evidence="4" id="KW-1185">Reference proteome</keyword>
<dbReference type="InterPro" id="IPR003594">
    <property type="entry name" value="HATPase_dom"/>
</dbReference>
<gene>
    <name evidence="3" type="ORF">ACFPFM_21465</name>
</gene>
<dbReference type="RefSeq" id="WP_344040634.1">
    <property type="nucleotide sequence ID" value="NZ_BAAAKE010000024.1"/>
</dbReference>
<protein>
    <submittedName>
        <fullName evidence="3">ATP-binding protein</fullName>
    </submittedName>
</protein>
<keyword evidence="3" id="KW-0067">ATP-binding</keyword>
<sequence>MRNEPAAPVAMTLPASAGSSARARQVVAEAASAWGLSEDVSEDAVLVVTELVSNAVDHAEGSVGLTISRTDSGLRIEVADNSPAPPEQKPIQVDSARGRGLIIVAALSAAWGMEPRSDGKVVWAELEG</sequence>
<name>A0ABV9Y1N1_9PSEU</name>
<dbReference type="EMBL" id="JBHSJB010000018">
    <property type="protein sequence ID" value="MFC5056316.1"/>
    <property type="molecule type" value="Genomic_DNA"/>
</dbReference>
<keyword evidence="1" id="KW-0418">Kinase</keyword>
<dbReference type="SUPFAM" id="SSF55874">
    <property type="entry name" value="ATPase domain of HSP90 chaperone/DNA topoisomerase II/histidine kinase"/>
    <property type="match status" value="1"/>
</dbReference>
<keyword evidence="1" id="KW-0808">Transferase</keyword>
<dbReference type="Proteomes" id="UP001595833">
    <property type="component" value="Unassembled WGS sequence"/>
</dbReference>
<dbReference type="Pfam" id="PF13581">
    <property type="entry name" value="HATPase_c_2"/>
    <property type="match status" value="1"/>
</dbReference>
<proteinExistence type="predicted"/>
<organism evidence="3 4">
    <name type="scientific">Saccharothrix xinjiangensis</name>
    <dbReference type="NCBI Taxonomy" id="204798"/>
    <lineage>
        <taxon>Bacteria</taxon>
        <taxon>Bacillati</taxon>
        <taxon>Actinomycetota</taxon>
        <taxon>Actinomycetes</taxon>
        <taxon>Pseudonocardiales</taxon>
        <taxon>Pseudonocardiaceae</taxon>
        <taxon>Saccharothrix</taxon>
    </lineage>
</organism>
<dbReference type="InterPro" id="IPR050267">
    <property type="entry name" value="Anti-sigma-factor_SerPK"/>
</dbReference>
<reference evidence="4" key="1">
    <citation type="journal article" date="2019" name="Int. J. Syst. Evol. Microbiol.">
        <title>The Global Catalogue of Microorganisms (GCM) 10K type strain sequencing project: providing services to taxonomists for standard genome sequencing and annotation.</title>
        <authorList>
            <consortium name="The Broad Institute Genomics Platform"/>
            <consortium name="The Broad Institute Genome Sequencing Center for Infectious Disease"/>
            <person name="Wu L."/>
            <person name="Ma J."/>
        </authorList>
    </citation>
    <scope>NUCLEOTIDE SEQUENCE [LARGE SCALE GENOMIC DNA]</scope>
    <source>
        <strain evidence="4">KCTC 12848</strain>
    </source>
</reference>
<evidence type="ECO:0000259" key="2">
    <source>
        <dbReference type="Pfam" id="PF13581"/>
    </source>
</evidence>
<dbReference type="PANTHER" id="PTHR35526:SF3">
    <property type="entry name" value="ANTI-SIGMA-F FACTOR RSBW"/>
    <property type="match status" value="1"/>
</dbReference>
<evidence type="ECO:0000313" key="4">
    <source>
        <dbReference type="Proteomes" id="UP001595833"/>
    </source>
</evidence>
<dbReference type="Gene3D" id="3.30.565.10">
    <property type="entry name" value="Histidine kinase-like ATPase, C-terminal domain"/>
    <property type="match status" value="1"/>
</dbReference>
<dbReference type="GO" id="GO:0005524">
    <property type="term" value="F:ATP binding"/>
    <property type="evidence" value="ECO:0007669"/>
    <property type="project" value="UniProtKB-KW"/>
</dbReference>
<keyword evidence="1" id="KW-0723">Serine/threonine-protein kinase</keyword>